<keyword evidence="6 7" id="KW-0012">Acyltransferase</keyword>
<evidence type="ECO:0000256" key="1">
    <source>
        <dbReference type="ARBA" id="ARBA00005232"/>
    </source>
</evidence>
<gene>
    <name evidence="9" type="ORF">WICMUC_004141</name>
</gene>
<dbReference type="SUPFAM" id="SSF52777">
    <property type="entry name" value="CoA-dependent acyltransferases"/>
    <property type="match status" value="2"/>
</dbReference>
<dbReference type="PROSITE" id="PS00439">
    <property type="entry name" value="ACYLTRANSF_C_1"/>
    <property type="match status" value="1"/>
</dbReference>
<dbReference type="GO" id="GO:0005829">
    <property type="term" value="C:cytosol"/>
    <property type="evidence" value="ECO:0007669"/>
    <property type="project" value="TreeGrafter"/>
</dbReference>
<sequence>MEKENTFINEGDLPSLPVPTLQASLNQLEQSLQPLLAENEKDSLKGKINQFLSSPISSILQNHLLKFQRNETCYLNHLNQDHILIDHHQLPRNPFLVLENDPSEAFLSPQSQGERAAVLTTSSLKFVSSLRLGSLSPDKSRNGENLTMKPYWSLFSTTRYPDSETIKSKTFENSKHLAILSNSQFYILDVLNDANELIFTIEEMTSIFNDIIYDSFNSGSVINSIGPITSDSFKYWKLAKDWLNEEYKDNMKKIDSALLILVLDHSSPDNSDEEEIVRSISNGTLIIDDGGIQVGTCISRWYDKLQLIVTKNSIAGVCWDSFSQDGTTVLRFTSDIYTDSVLRLAEGNYTLFPKVKIVDNDKIIKPVYDKLTWGFRSDLRTFLHLSETRLTDLICSHKIDTKTINFGRHLAKKLGVKADSFIQIALQVAHYALYGKPLTSIEPVSTRSFRNSRSEYLPIQNDELLKSCQTFVSSADPALRYQSFLKSCRHHSKLLENASKGLSFEKHLKALQNVYLQRKVFNQLSPEFYIPEELPPLLFEYDLHPIFLPHLIASNCGNPAMRVFGLTPAVSNGFGIGYIIKDDESKICLISEYRQGERLLSTLEWVVYQIYHTWKDDHKKILPHAHVLDNLHSVSMLKRTSGTSSEDEEIDLALGGYGYFDIDGLTLRSLQQSQMNTPSMSSHNSSSNLLNVSEGLSLPKLHKELGTNLRYERLKETYDLRILSSDQLGQKNGKLSDRYNDKNSSFKVEFDRASVGKKVDVKEIL</sequence>
<evidence type="ECO:0000313" key="10">
    <source>
        <dbReference type="Proteomes" id="UP000769528"/>
    </source>
</evidence>
<evidence type="ECO:0000259" key="8">
    <source>
        <dbReference type="Pfam" id="PF00755"/>
    </source>
</evidence>
<accession>A0A9P8PJF9</accession>
<dbReference type="InterPro" id="IPR042231">
    <property type="entry name" value="Cho/carn_acyl_trans_2"/>
</dbReference>
<dbReference type="AlphaFoldDB" id="A0A9P8PJF9"/>
<evidence type="ECO:0000256" key="3">
    <source>
        <dbReference type="ARBA" id="ARBA00022679"/>
    </source>
</evidence>
<name>A0A9P8PJF9_9ASCO</name>
<keyword evidence="5" id="KW-0443">Lipid metabolism</keyword>
<evidence type="ECO:0000256" key="7">
    <source>
        <dbReference type="RuleBase" id="RU003801"/>
    </source>
</evidence>
<dbReference type="InterPro" id="IPR039551">
    <property type="entry name" value="Cho/carn_acyl_trans"/>
</dbReference>
<evidence type="ECO:0000256" key="6">
    <source>
        <dbReference type="ARBA" id="ARBA00023315"/>
    </source>
</evidence>
<dbReference type="Proteomes" id="UP000769528">
    <property type="component" value="Unassembled WGS sequence"/>
</dbReference>
<dbReference type="Gene3D" id="3.30.559.70">
    <property type="entry name" value="Choline/Carnitine o-acyltransferase, domain 2"/>
    <property type="match status" value="1"/>
</dbReference>
<dbReference type="GO" id="GO:0004092">
    <property type="term" value="F:carnitine O-acetyltransferase activity"/>
    <property type="evidence" value="ECO:0007669"/>
    <property type="project" value="TreeGrafter"/>
</dbReference>
<organism evidence="9 10">
    <name type="scientific">Wickerhamomyces mucosus</name>
    <dbReference type="NCBI Taxonomy" id="1378264"/>
    <lineage>
        <taxon>Eukaryota</taxon>
        <taxon>Fungi</taxon>
        <taxon>Dikarya</taxon>
        <taxon>Ascomycota</taxon>
        <taxon>Saccharomycotina</taxon>
        <taxon>Saccharomycetes</taxon>
        <taxon>Phaffomycetales</taxon>
        <taxon>Wickerhamomycetaceae</taxon>
        <taxon>Wickerhamomyces</taxon>
    </lineage>
</organism>
<protein>
    <recommendedName>
        <fullName evidence="8">Choline/carnitine acyltransferase domain-containing protein</fullName>
    </recommendedName>
</protein>
<dbReference type="InterPro" id="IPR000542">
    <property type="entry name" value="Carn_acyl_trans"/>
</dbReference>
<dbReference type="EMBL" id="JAEUBF010001113">
    <property type="protein sequence ID" value="KAH3672735.1"/>
    <property type="molecule type" value="Genomic_DNA"/>
</dbReference>
<evidence type="ECO:0000256" key="5">
    <source>
        <dbReference type="ARBA" id="ARBA00023098"/>
    </source>
</evidence>
<dbReference type="InterPro" id="IPR023213">
    <property type="entry name" value="CAT-like_dom_sf"/>
</dbReference>
<dbReference type="PROSITE" id="PS00440">
    <property type="entry name" value="ACYLTRANSF_C_2"/>
    <property type="match status" value="1"/>
</dbReference>
<comment type="similarity">
    <text evidence="1 7">Belongs to the carnitine/choline acetyltransferase family.</text>
</comment>
<keyword evidence="4" id="KW-0276">Fatty acid metabolism</keyword>
<keyword evidence="10" id="KW-1185">Reference proteome</keyword>
<feature type="domain" description="Choline/carnitine acyltransferase" evidence="8">
    <location>
        <begin position="16"/>
        <end position="604"/>
    </location>
</feature>
<reference evidence="9" key="2">
    <citation type="submission" date="2021-01" db="EMBL/GenBank/DDBJ databases">
        <authorList>
            <person name="Schikora-Tamarit M.A."/>
        </authorList>
    </citation>
    <scope>NUCLEOTIDE SEQUENCE</scope>
    <source>
        <strain evidence="9">CBS6341</strain>
    </source>
</reference>
<proteinExistence type="inferred from homology"/>
<dbReference type="GO" id="GO:0006631">
    <property type="term" value="P:fatty acid metabolic process"/>
    <property type="evidence" value="ECO:0007669"/>
    <property type="project" value="UniProtKB-KW"/>
</dbReference>
<dbReference type="PANTHER" id="PTHR22589">
    <property type="entry name" value="CARNITINE O-ACYLTRANSFERASE"/>
    <property type="match status" value="1"/>
</dbReference>
<keyword evidence="2" id="KW-0813">Transport</keyword>
<dbReference type="Gene3D" id="3.30.559.10">
    <property type="entry name" value="Chloramphenicol acetyltransferase-like domain"/>
    <property type="match status" value="1"/>
</dbReference>
<dbReference type="GO" id="GO:0009437">
    <property type="term" value="P:carnitine metabolic process"/>
    <property type="evidence" value="ECO:0007669"/>
    <property type="project" value="TreeGrafter"/>
</dbReference>
<reference evidence="9" key="1">
    <citation type="journal article" date="2021" name="Open Biol.">
        <title>Shared evolutionary footprints suggest mitochondrial oxidative damage underlies multiple complex I losses in fungi.</title>
        <authorList>
            <person name="Schikora-Tamarit M.A."/>
            <person name="Marcet-Houben M."/>
            <person name="Nosek J."/>
            <person name="Gabaldon T."/>
        </authorList>
    </citation>
    <scope>NUCLEOTIDE SEQUENCE</scope>
    <source>
        <strain evidence="9">CBS6341</strain>
    </source>
</reference>
<evidence type="ECO:0000256" key="4">
    <source>
        <dbReference type="ARBA" id="ARBA00022832"/>
    </source>
</evidence>
<evidence type="ECO:0000313" key="9">
    <source>
        <dbReference type="EMBL" id="KAH3672735.1"/>
    </source>
</evidence>
<keyword evidence="3 7" id="KW-0808">Transferase</keyword>
<dbReference type="PANTHER" id="PTHR22589:SF48">
    <property type="entry name" value="CARNITINE O-ACETYLTRANSFERASE YAT2"/>
    <property type="match status" value="1"/>
</dbReference>
<dbReference type="Pfam" id="PF00755">
    <property type="entry name" value="Carn_acyltransf"/>
    <property type="match status" value="1"/>
</dbReference>
<evidence type="ECO:0000256" key="2">
    <source>
        <dbReference type="ARBA" id="ARBA00022448"/>
    </source>
</evidence>
<dbReference type="Gene3D" id="1.10.275.20">
    <property type="entry name" value="Choline/Carnitine o-acyltransferase"/>
    <property type="match status" value="1"/>
</dbReference>
<comment type="caution">
    <text evidence="9">The sequence shown here is derived from an EMBL/GenBank/DDBJ whole genome shotgun (WGS) entry which is preliminary data.</text>
</comment>
<dbReference type="InterPro" id="IPR042572">
    <property type="entry name" value="Carn_acyl_trans_N"/>
</dbReference>
<dbReference type="OrthoDB" id="240216at2759"/>